<dbReference type="PANTHER" id="PTHR23521:SF3">
    <property type="entry name" value="MFS TRANSPORTER"/>
    <property type="match status" value="1"/>
</dbReference>
<proteinExistence type="predicted"/>
<accession>A0ABT8AJ80</accession>
<feature type="domain" description="Major facilitator superfamily (MFS) profile" evidence="5">
    <location>
        <begin position="216"/>
        <end position="411"/>
    </location>
</feature>
<keyword evidence="3 4" id="KW-0472">Membrane</keyword>
<keyword evidence="2 4" id="KW-1133">Transmembrane helix</keyword>
<feature type="transmembrane region" description="Helical" evidence="4">
    <location>
        <begin position="110"/>
        <end position="129"/>
    </location>
</feature>
<evidence type="ECO:0000259" key="5">
    <source>
        <dbReference type="PROSITE" id="PS50850"/>
    </source>
</evidence>
<feature type="transmembrane region" description="Helical" evidence="4">
    <location>
        <begin position="344"/>
        <end position="368"/>
    </location>
</feature>
<name>A0ABT8AJ80_9HYPH</name>
<keyword evidence="1 4" id="KW-0812">Transmembrane</keyword>
<dbReference type="SUPFAM" id="SSF103473">
    <property type="entry name" value="MFS general substrate transporter"/>
    <property type="match status" value="1"/>
</dbReference>
<dbReference type="InterPro" id="IPR036259">
    <property type="entry name" value="MFS_trans_sf"/>
</dbReference>
<feature type="transmembrane region" description="Helical" evidence="4">
    <location>
        <begin position="374"/>
        <end position="395"/>
    </location>
</feature>
<dbReference type="EMBL" id="JAUFPT010000011">
    <property type="protein sequence ID" value="MDN3569912.1"/>
    <property type="molecule type" value="Genomic_DNA"/>
</dbReference>
<evidence type="ECO:0000313" key="6">
    <source>
        <dbReference type="EMBL" id="MDN3569912.1"/>
    </source>
</evidence>
<comment type="caution">
    <text evidence="6">The sequence shown here is derived from an EMBL/GenBank/DDBJ whole genome shotgun (WGS) entry which is preliminary data.</text>
</comment>
<evidence type="ECO:0000256" key="3">
    <source>
        <dbReference type="ARBA" id="ARBA00023136"/>
    </source>
</evidence>
<evidence type="ECO:0000256" key="4">
    <source>
        <dbReference type="SAM" id="Phobius"/>
    </source>
</evidence>
<dbReference type="RefSeq" id="WP_238292414.1">
    <property type="nucleotide sequence ID" value="NZ_BPQS01000054.1"/>
</dbReference>
<dbReference type="InterPro" id="IPR020846">
    <property type="entry name" value="MFS_dom"/>
</dbReference>
<feature type="transmembrane region" description="Helical" evidence="4">
    <location>
        <begin position="55"/>
        <end position="78"/>
    </location>
</feature>
<feature type="transmembrane region" description="Helical" evidence="4">
    <location>
        <begin position="287"/>
        <end position="307"/>
    </location>
</feature>
<feature type="transmembrane region" description="Helical" evidence="4">
    <location>
        <begin position="21"/>
        <end position="43"/>
    </location>
</feature>
<feature type="transmembrane region" description="Helical" evidence="4">
    <location>
        <begin position="260"/>
        <end position="280"/>
    </location>
</feature>
<gene>
    <name evidence="6" type="ORF">QWZ18_04625</name>
</gene>
<organism evidence="6 7">
    <name type="scientific">Methylobacterium longum</name>
    <dbReference type="NCBI Taxonomy" id="767694"/>
    <lineage>
        <taxon>Bacteria</taxon>
        <taxon>Pseudomonadati</taxon>
        <taxon>Pseudomonadota</taxon>
        <taxon>Alphaproteobacteria</taxon>
        <taxon>Hyphomicrobiales</taxon>
        <taxon>Methylobacteriaceae</taxon>
        <taxon>Methylobacterium</taxon>
    </lineage>
</organism>
<dbReference type="Pfam" id="PF07690">
    <property type="entry name" value="MFS_1"/>
    <property type="match status" value="1"/>
</dbReference>
<dbReference type="Gene3D" id="1.20.1250.20">
    <property type="entry name" value="MFS general substrate transporter like domains"/>
    <property type="match status" value="1"/>
</dbReference>
<dbReference type="InterPro" id="IPR011701">
    <property type="entry name" value="MFS"/>
</dbReference>
<reference evidence="7" key="1">
    <citation type="journal article" date="2019" name="Int. J. Syst. Evol. Microbiol.">
        <title>The Global Catalogue of Microorganisms (GCM) 10K type strain sequencing project: providing services to taxonomists for standard genome sequencing and annotation.</title>
        <authorList>
            <consortium name="The Broad Institute Genomics Platform"/>
            <consortium name="The Broad Institute Genome Sequencing Center for Infectious Disease"/>
            <person name="Wu L."/>
            <person name="Ma J."/>
        </authorList>
    </citation>
    <scope>NUCLEOTIDE SEQUENCE [LARGE SCALE GENOMIC DNA]</scope>
    <source>
        <strain evidence="7">CECT 7806</strain>
    </source>
</reference>
<dbReference type="PROSITE" id="PS50850">
    <property type="entry name" value="MFS"/>
    <property type="match status" value="1"/>
</dbReference>
<feature type="transmembrane region" description="Helical" evidence="4">
    <location>
        <begin position="170"/>
        <end position="191"/>
    </location>
</feature>
<feature type="transmembrane region" description="Helical" evidence="4">
    <location>
        <begin position="85"/>
        <end position="104"/>
    </location>
</feature>
<feature type="transmembrane region" description="Helical" evidence="4">
    <location>
        <begin position="222"/>
        <end position="240"/>
    </location>
</feature>
<feature type="transmembrane region" description="Helical" evidence="4">
    <location>
        <begin position="141"/>
        <end position="164"/>
    </location>
</feature>
<evidence type="ECO:0000313" key="7">
    <source>
        <dbReference type="Proteomes" id="UP001244297"/>
    </source>
</evidence>
<sequence length="411" mass="43079">MALPDAVEGADAAAKRTAMALLLLSEVAAMATWFATTASIGAIRTHWTLSPFQEALLTNSVQAGFVAGTLVSALLGLADRFDLRRLFCGCAVVAGLANLAMLAFEPTSPVVPLLRFVTGACMAGVYPVGMKIAATWAVGDLGLLIGLLVAALTLGSALPHLVAAFGQLDWHLPVLGAALGALLSAALIRFVRLGPLRSEAPPLRLENALEAWRNRGVRLANLGYLGHMWELYAMWAWIGAFMAASFRERYGNAPPFPPELAAFAVVAAGAFGAMLGGWAADRFGRTLVTGASMLASGCCAIAVGFLFGGPAWAVLSVGVLWGVAVIADSAQFSAAVSELSDRRLIGTMLTVQTCVGFLLTLVSIQLIAFAGTYFGWRFAFALLAIGPFLGLASMLRLRRLPEAKRLAGGRK</sequence>
<evidence type="ECO:0000256" key="1">
    <source>
        <dbReference type="ARBA" id="ARBA00022692"/>
    </source>
</evidence>
<evidence type="ECO:0000256" key="2">
    <source>
        <dbReference type="ARBA" id="ARBA00022989"/>
    </source>
</evidence>
<keyword evidence="7" id="KW-1185">Reference proteome</keyword>
<dbReference type="Proteomes" id="UP001244297">
    <property type="component" value="Unassembled WGS sequence"/>
</dbReference>
<protein>
    <submittedName>
        <fullName evidence="6">MFS transporter</fullName>
    </submittedName>
</protein>
<dbReference type="PANTHER" id="PTHR23521">
    <property type="entry name" value="TRANSPORTER MFS SUPERFAMILY"/>
    <property type="match status" value="1"/>
</dbReference>
<feature type="transmembrane region" description="Helical" evidence="4">
    <location>
        <begin position="313"/>
        <end position="332"/>
    </location>
</feature>